<protein>
    <submittedName>
        <fullName evidence="2">Uncharacterized protein</fullName>
    </submittedName>
</protein>
<accession>A0ABC8SPJ6</accession>
<evidence type="ECO:0000256" key="1">
    <source>
        <dbReference type="SAM" id="MobiDB-lite"/>
    </source>
</evidence>
<evidence type="ECO:0000313" key="3">
    <source>
        <dbReference type="Proteomes" id="UP001642360"/>
    </source>
</evidence>
<dbReference type="AlphaFoldDB" id="A0ABC8SPJ6"/>
<comment type="caution">
    <text evidence="2">The sequence shown here is derived from an EMBL/GenBank/DDBJ whole genome shotgun (WGS) entry which is preliminary data.</text>
</comment>
<reference evidence="2 3" key="1">
    <citation type="submission" date="2024-02" db="EMBL/GenBank/DDBJ databases">
        <authorList>
            <person name="Vignale AGUSTIN F."/>
            <person name="Sosa J E."/>
            <person name="Modenutti C."/>
        </authorList>
    </citation>
    <scope>NUCLEOTIDE SEQUENCE [LARGE SCALE GENOMIC DNA]</scope>
</reference>
<feature type="region of interest" description="Disordered" evidence="1">
    <location>
        <begin position="1"/>
        <end position="108"/>
    </location>
</feature>
<proteinExistence type="predicted"/>
<feature type="compositionally biased region" description="Polar residues" evidence="1">
    <location>
        <begin position="80"/>
        <end position="98"/>
    </location>
</feature>
<feature type="compositionally biased region" description="Basic and acidic residues" evidence="1">
    <location>
        <begin position="28"/>
        <end position="40"/>
    </location>
</feature>
<organism evidence="2 3">
    <name type="scientific">Ilex paraguariensis</name>
    <name type="common">yerba mate</name>
    <dbReference type="NCBI Taxonomy" id="185542"/>
    <lineage>
        <taxon>Eukaryota</taxon>
        <taxon>Viridiplantae</taxon>
        <taxon>Streptophyta</taxon>
        <taxon>Embryophyta</taxon>
        <taxon>Tracheophyta</taxon>
        <taxon>Spermatophyta</taxon>
        <taxon>Magnoliopsida</taxon>
        <taxon>eudicotyledons</taxon>
        <taxon>Gunneridae</taxon>
        <taxon>Pentapetalae</taxon>
        <taxon>asterids</taxon>
        <taxon>campanulids</taxon>
        <taxon>Aquifoliales</taxon>
        <taxon>Aquifoliaceae</taxon>
        <taxon>Ilex</taxon>
    </lineage>
</organism>
<feature type="compositionally biased region" description="Basic and acidic residues" evidence="1">
    <location>
        <begin position="55"/>
        <end position="77"/>
    </location>
</feature>
<dbReference type="EMBL" id="CAUOFW020003058">
    <property type="protein sequence ID" value="CAK9157740.1"/>
    <property type="molecule type" value="Genomic_DNA"/>
</dbReference>
<feature type="compositionally biased region" description="Polar residues" evidence="1">
    <location>
        <begin position="1"/>
        <end position="12"/>
    </location>
</feature>
<name>A0ABC8SPJ6_9AQUA</name>
<sequence>MDMTQQVASITCSHRGLKTFQSRPVGALERKNLHRSRCEQQEPLDEERPTNTSQGEERIQDPETRRGEGHEERERRMGGQSNETPGSRRLTTPITVISNKEGMEIDQP</sequence>
<gene>
    <name evidence="2" type="ORF">ILEXP_LOCUS26310</name>
</gene>
<dbReference type="Proteomes" id="UP001642360">
    <property type="component" value="Unassembled WGS sequence"/>
</dbReference>
<evidence type="ECO:0000313" key="2">
    <source>
        <dbReference type="EMBL" id="CAK9157740.1"/>
    </source>
</evidence>
<keyword evidence="3" id="KW-1185">Reference proteome</keyword>